<dbReference type="NCBIfam" id="TIGR01770">
    <property type="entry name" value="NDH_I_N"/>
    <property type="match status" value="1"/>
</dbReference>
<evidence type="ECO:0000259" key="7">
    <source>
        <dbReference type="Pfam" id="PF00361"/>
    </source>
</evidence>
<feature type="transmembrane region" description="Helical" evidence="5">
    <location>
        <begin position="368"/>
        <end position="388"/>
    </location>
</feature>
<keyword evidence="5" id="KW-1278">Translocase</keyword>
<dbReference type="InterPro" id="IPR010096">
    <property type="entry name" value="NADH-Q_OxRdtase_suN/2"/>
</dbReference>
<evidence type="ECO:0000313" key="8">
    <source>
        <dbReference type="EMBL" id="GHD07851.1"/>
    </source>
</evidence>
<comment type="catalytic activity">
    <reaction evidence="5">
        <text>a quinone + NADH + 5 H(+)(in) = a quinol + NAD(+) + 4 H(+)(out)</text>
        <dbReference type="Rhea" id="RHEA:57888"/>
        <dbReference type="ChEBI" id="CHEBI:15378"/>
        <dbReference type="ChEBI" id="CHEBI:24646"/>
        <dbReference type="ChEBI" id="CHEBI:57540"/>
        <dbReference type="ChEBI" id="CHEBI:57945"/>
        <dbReference type="ChEBI" id="CHEBI:132124"/>
    </reaction>
</comment>
<accession>A0A8J3GII6</accession>
<organism evidence="8 9">
    <name type="scientific">Tianweitania populi</name>
    <dbReference type="NCBI Taxonomy" id="1607949"/>
    <lineage>
        <taxon>Bacteria</taxon>
        <taxon>Pseudomonadati</taxon>
        <taxon>Pseudomonadota</taxon>
        <taxon>Alphaproteobacteria</taxon>
        <taxon>Hyphomicrobiales</taxon>
        <taxon>Phyllobacteriaceae</taxon>
        <taxon>Tianweitania</taxon>
    </lineage>
</organism>
<keyword evidence="9" id="KW-1185">Reference proteome</keyword>
<dbReference type="Pfam" id="PF00361">
    <property type="entry name" value="Proton_antipo_M"/>
    <property type="match status" value="1"/>
</dbReference>
<comment type="function">
    <text evidence="5">NDH-1 shuttles electrons from NADH, via FMN and iron-sulfur (Fe-S) centers, to quinones in the respiratory chain. The immediate electron acceptor for the enzyme in this species is believed to be ubiquinone. Couples the redox reaction to proton translocation (for every two electrons transferred, four hydrogen ions are translocated across the cytoplasmic membrane), and thus conserves the redox energy in a proton gradient.</text>
</comment>
<keyword evidence="5" id="KW-0830">Ubiquinone</keyword>
<feature type="transmembrane region" description="Helical" evidence="5">
    <location>
        <begin position="203"/>
        <end position="228"/>
    </location>
</feature>
<comment type="similarity">
    <text evidence="5">Belongs to the complex I subunit 2 family.</text>
</comment>
<dbReference type="GO" id="GO:0048038">
    <property type="term" value="F:quinone binding"/>
    <property type="evidence" value="ECO:0007669"/>
    <property type="project" value="UniProtKB-KW"/>
</dbReference>
<dbReference type="GO" id="GO:0050136">
    <property type="term" value="F:NADH dehydrogenase (quinone) (non-electrogenic) activity"/>
    <property type="evidence" value="ECO:0007669"/>
    <property type="project" value="UniProtKB-UniRule"/>
</dbReference>
<dbReference type="NCBIfam" id="NF004440">
    <property type="entry name" value="PRK05777.1-3"/>
    <property type="match status" value="1"/>
</dbReference>
<feature type="transmembrane region" description="Helical" evidence="5">
    <location>
        <begin position="78"/>
        <end position="97"/>
    </location>
</feature>
<name>A0A8J3GII6_9HYPH</name>
<dbReference type="EC" id="7.1.1.-" evidence="5"/>
<feature type="transmembrane region" description="Helical" evidence="5">
    <location>
        <begin position="160"/>
        <end position="183"/>
    </location>
</feature>
<dbReference type="GO" id="GO:0005886">
    <property type="term" value="C:plasma membrane"/>
    <property type="evidence" value="ECO:0007669"/>
    <property type="project" value="UniProtKB-SubCell"/>
</dbReference>
<dbReference type="PANTHER" id="PTHR22773">
    <property type="entry name" value="NADH DEHYDROGENASE"/>
    <property type="match status" value="1"/>
</dbReference>
<dbReference type="GO" id="GO:0012505">
    <property type="term" value="C:endomembrane system"/>
    <property type="evidence" value="ECO:0007669"/>
    <property type="project" value="UniProtKB-SubCell"/>
</dbReference>
<reference evidence="8" key="1">
    <citation type="journal article" date="2014" name="Int. J. Syst. Evol. Microbiol.">
        <title>Complete genome sequence of Corynebacterium casei LMG S-19264T (=DSM 44701T), isolated from a smear-ripened cheese.</title>
        <authorList>
            <consortium name="US DOE Joint Genome Institute (JGI-PGF)"/>
            <person name="Walter F."/>
            <person name="Albersmeier A."/>
            <person name="Kalinowski J."/>
            <person name="Ruckert C."/>
        </authorList>
    </citation>
    <scope>NUCLEOTIDE SEQUENCE</scope>
    <source>
        <strain evidence="8">KCTC 42249</strain>
    </source>
</reference>
<feature type="transmembrane region" description="Helical" evidence="5">
    <location>
        <begin position="271"/>
        <end position="292"/>
    </location>
</feature>
<feature type="transmembrane region" description="Helical" evidence="5">
    <location>
        <begin position="299"/>
        <end position="317"/>
    </location>
</feature>
<dbReference type="AlphaFoldDB" id="A0A8J3GII6"/>
<keyword evidence="2 5" id="KW-0812">Transmembrane</keyword>
<gene>
    <name evidence="5 8" type="primary">nuoN</name>
    <name evidence="8" type="ORF">GCM10016234_06740</name>
</gene>
<evidence type="ECO:0000256" key="1">
    <source>
        <dbReference type="ARBA" id="ARBA00004127"/>
    </source>
</evidence>
<evidence type="ECO:0000313" key="9">
    <source>
        <dbReference type="Proteomes" id="UP000630142"/>
    </source>
</evidence>
<dbReference type="HAMAP" id="MF_00445">
    <property type="entry name" value="NDH1_NuoN_1"/>
    <property type="match status" value="1"/>
</dbReference>
<evidence type="ECO:0000256" key="2">
    <source>
        <dbReference type="ARBA" id="ARBA00022692"/>
    </source>
</evidence>
<dbReference type="GO" id="GO:0042773">
    <property type="term" value="P:ATP synthesis coupled electron transport"/>
    <property type="evidence" value="ECO:0007669"/>
    <property type="project" value="InterPro"/>
</dbReference>
<protein>
    <recommendedName>
        <fullName evidence="5">NADH-quinone oxidoreductase subunit N</fullName>
        <ecNumber evidence="5">7.1.1.-</ecNumber>
    </recommendedName>
    <alternativeName>
        <fullName evidence="5">NADH dehydrogenase I subunit N</fullName>
    </alternativeName>
    <alternativeName>
        <fullName evidence="5">NDH-1 subunit N</fullName>
    </alternativeName>
</protein>
<feature type="transmembrane region" description="Helical" evidence="5">
    <location>
        <begin position="445"/>
        <end position="463"/>
    </location>
</feature>
<keyword evidence="3 5" id="KW-1133">Transmembrane helix</keyword>
<evidence type="ECO:0000256" key="4">
    <source>
        <dbReference type="ARBA" id="ARBA00023136"/>
    </source>
</evidence>
<comment type="subcellular location">
    <subcellularLocation>
        <location evidence="5">Cell membrane</location>
        <topology evidence="5">Multi-pass membrane protein</topology>
    </subcellularLocation>
    <subcellularLocation>
        <location evidence="1">Endomembrane system</location>
        <topology evidence="1">Multi-pass membrane protein</topology>
    </subcellularLocation>
    <subcellularLocation>
        <location evidence="6">Membrane</location>
        <topology evidence="6">Multi-pass membrane protein</topology>
    </subcellularLocation>
</comment>
<keyword evidence="5" id="KW-0874">Quinone</keyword>
<keyword evidence="5" id="KW-1003">Cell membrane</keyword>
<reference evidence="8" key="2">
    <citation type="submission" date="2020-09" db="EMBL/GenBank/DDBJ databases">
        <authorList>
            <person name="Sun Q."/>
            <person name="Kim S."/>
        </authorList>
    </citation>
    <scope>NUCLEOTIDE SEQUENCE</scope>
    <source>
        <strain evidence="8">KCTC 42249</strain>
    </source>
</reference>
<keyword evidence="4 5" id="KW-0472">Membrane</keyword>
<feature type="transmembrane region" description="Helical" evidence="5">
    <location>
        <begin position="106"/>
        <end position="123"/>
    </location>
</feature>
<feature type="transmembrane region" description="Helical" evidence="5">
    <location>
        <begin position="40"/>
        <end position="58"/>
    </location>
</feature>
<dbReference type="RefSeq" id="WP_189501593.1">
    <property type="nucleotide sequence ID" value="NZ_BMZQ01000001.1"/>
</dbReference>
<sequence>MTTALSTSLSLLGPELILAGGGVLLLMIGVFSGERRANRLVTGLSVAVLVAALLWMWFFGRDGVAFGGAIVQDAFSRFMKSLALIGSAVTLFMSVGFAKDERFDKFEFPVLIVLCTLGMMLMITANDMLGLYLGLELQSLAIYVLAAFNRDSLRSTEAGLKYFVLGALSSGMLLYGISLVYGYTGHTGFNEIAAALTGSERQLGLVFGLVFVLAGLAFKISAVPFHMWTPDVYEGAPTPITAFMAAGPKMAAMALTVRVTMEAFAPIAPDWQQIIVFISIASMLLGSFAAIGQRNIKRLMAYSSIGHMGFALVGLAANSETGVRGVVLYMTIYLAMTLGTFAVILAMRRKQGNVENIDDLAGLSTTHPLMALVLTIMMFSLAGIPPLAGFWAKWYVFLAAINSGLYALSVIGVLASVVGAYYYLRLIKIMWFDEPVGSFVPVAGELRLVLGVSAAFTLLYVLIGGPLGNMAQAAAKSFF</sequence>
<dbReference type="GO" id="GO:0008137">
    <property type="term" value="F:NADH dehydrogenase (ubiquinone) activity"/>
    <property type="evidence" value="ECO:0007669"/>
    <property type="project" value="InterPro"/>
</dbReference>
<dbReference type="Proteomes" id="UP000630142">
    <property type="component" value="Unassembled WGS sequence"/>
</dbReference>
<comment type="subunit">
    <text evidence="5">NDH-1 is composed of 14 different subunits. Subunits NuoA, H, J, K, L, M, N constitute the membrane sector of the complex.</text>
</comment>
<proteinExistence type="inferred from homology"/>
<dbReference type="EMBL" id="BMZQ01000001">
    <property type="protein sequence ID" value="GHD07851.1"/>
    <property type="molecule type" value="Genomic_DNA"/>
</dbReference>
<feature type="transmembrane region" description="Helical" evidence="5">
    <location>
        <begin position="394"/>
        <end position="424"/>
    </location>
</feature>
<evidence type="ECO:0000256" key="5">
    <source>
        <dbReference type="HAMAP-Rule" id="MF_00445"/>
    </source>
</evidence>
<keyword evidence="5" id="KW-0520">NAD</keyword>
<feature type="transmembrane region" description="Helical" evidence="5">
    <location>
        <begin position="16"/>
        <end position="33"/>
    </location>
</feature>
<feature type="domain" description="NADH:quinone oxidoreductase/Mrp antiporter transmembrane" evidence="7">
    <location>
        <begin position="125"/>
        <end position="418"/>
    </location>
</feature>
<comment type="caution">
    <text evidence="8">The sequence shown here is derived from an EMBL/GenBank/DDBJ whole genome shotgun (WGS) entry which is preliminary data.</text>
</comment>
<evidence type="ECO:0000256" key="3">
    <source>
        <dbReference type="ARBA" id="ARBA00022989"/>
    </source>
</evidence>
<dbReference type="InterPro" id="IPR001750">
    <property type="entry name" value="ND/Mrp_TM"/>
</dbReference>
<feature type="transmembrane region" description="Helical" evidence="5">
    <location>
        <begin position="323"/>
        <end position="347"/>
    </location>
</feature>
<evidence type="ECO:0000256" key="6">
    <source>
        <dbReference type="RuleBase" id="RU000320"/>
    </source>
</evidence>
<keyword evidence="5" id="KW-0813">Transport</keyword>